<dbReference type="InterPro" id="IPR038104">
    <property type="entry name" value="Rap1_C_sf"/>
</dbReference>
<dbReference type="GO" id="GO:0042162">
    <property type="term" value="F:telomeric DNA binding"/>
    <property type="evidence" value="ECO:0007669"/>
    <property type="project" value="TreeGrafter"/>
</dbReference>
<dbReference type="GO" id="GO:0005654">
    <property type="term" value="C:nucleoplasm"/>
    <property type="evidence" value="ECO:0007669"/>
    <property type="project" value="UniProtKB-ARBA"/>
</dbReference>
<feature type="compositionally biased region" description="Acidic residues" evidence="11">
    <location>
        <begin position="463"/>
        <end position="475"/>
    </location>
</feature>
<dbReference type="Pfam" id="PF16589">
    <property type="entry name" value="BRCT_2"/>
    <property type="match status" value="1"/>
</dbReference>
<comment type="function">
    <text evidence="10">Acts both as a regulator of telomere function and as a transcription regulator. Involved in the regulation of telomere length and protection as a component of the shelterin complex (telosome). Does not bind DNA directly: recruited to telomeric double-stranded 5'-TTAGGG-3' repeats via its interaction with terf2. Independently of its function in telomeres, also acts as a transcription regulator: recruited to extratelomeric 5'-TTAGGG-3' sites via its association with terf2 or other factors, and regulates gene expression.</text>
</comment>
<comment type="subcellular location">
    <subcellularLocation>
        <location evidence="10">Nucleus</location>
    </subcellularLocation>
    <subcellularLocation>
        <location evidence="10">Chromosome</location>
        <location evidence="10">Telomere</location>
    </subcellularLocation>
</comment>
<keyword evidence="4 10" id="KW-0779">Telomere</keyword>
<feature type="compositionally biased region" description="Basic and acidic residues" evidence="11">
    <location>
        <begin position="391"/>
        <end position="408"/>
    </location>
</feature>
<feature type="compositionally biased region" description="Low complexity" evidence="11">
    <location>
        <begin position="366"/>
        <end position="376"/>
    </location>
</feature>
<feature type="region of interest" description="Disordered" evidence="11">
    <location>
        <begin position="309"/>
        <end position="541"/>
    </location>
</feature>
<evidence type="ECO:0000259" key="13">
    <source>
        <dbReference type="Pfam" id="PF11626"/>
    </source>
</evidence>
<feature type="domain" description="TERF2-interacting telomeric protein 1 Myb" evidence="12">
    <location>
        <begin position="129"/>
        <end position="183"/>
    </location>
</feature>
<dbReference type="RefSeq" id="XP_029006892.1">
    <property type="nucleotide sequence ID" value="XM_029151059.3"/>
</dbReference>
<dbReference type="CDD" id="cd11655">
    <property type="entry name" value="rap1_myb-like"/>
    <property type="match status" value="1"/>
</dbReference>
<evidence type="ECO:0000259" key="12">
    <source>
        <dbReference type="Pfam" id="PF08914"/>
    </source>
</evidence>
<feature type="compositionally biased region" description="Basic and acidic residues" evidence="11">
    <location>
        <begin position="183"/>
        <end position="201"/>
    </location>
</feature>
<evidence type="ECO:0000313" key="20">
    <source>
        <dbReference type="RefSeq" id="XP_029006895.1"/>
    </source>
</evidence>
<dbReference type="KEGG" id="bspl:114855694"/>
<keyword evidence="6 10" id="KW-0010">Activator</keyword>
<comment type="similarity">
    <text evidence="1 10">Belongs to the RAP1 family.</text>
</comment>
<feature type="compositionally biased region" description="Low complexity" evidence="11">
    <location>
        <begin position="518"/>
        <end position="531"/>
    </location>
</feature>
<feature type="domain" description="BRCT" evidence="14">
    <location>
        <begin position="20"/>
        <end position="100"/>
    </location>
</feature>
<dbReference type="CDD" id="cd11653">
    <property type="entry name" value="rap1_RCT"/>
    <property type="match status" value="1"/>
</dbReference>
<dbReference type="Proteomes" id="UP000515150">
    <property type="component" value="Chromosome 5"/>
</dbReference>
<keyword evidence="8 10" id="KW-0539">Nucleus</keyword>
<dbReference type="InterPro" id="IPR009057">
    <property type="entry name" value="Homeodomain-like_sf"/>
</dbReference>
<dbReference type="OrthoDB" id="435460at2759"/>
<dbReference type="Gene3D" id="1.10.10.2170">
    <property type="match status" value="1"/>
</dbReference>
<dbReference type="InterPro" id="IPR001357">
    <property type="entry name" value="BRCT_dom"/>
</dbReference>
<evidence type="ECO:0000256" key="10">
    <source>
        <dbReference type="RuleBase" id="RU367107"/>
    </source>
</evidence>
<evidence type="ECO:0000256" key="1">
    <source>
        <dbReference type="ARBA" id="ARBA00010467"/>
    </source>
</evidence>
<dbReference type="RefSeq" id="XP_029006893.1">
    <property type="nucleotide sequence ID" value="XM_029151060.3"/>
</dbReference>
<dbReference type="GO" id="GO:0010833">
    <property type="term" value="P:telomere maintenance via telomere lengthening"/>
    <property type="evidence" value="ECO:0007669"/>
    <property type="project" value="UniProtKB-UniRule"/>
</dbReference>
<evidence type="ECO:0000256" key="6">
    <source>
        <dbReference type="ARBA" id="ARBA00023159"/>
    </source>
</evidence>
<keyword evidence="7 10" id="KW-0804">Transcription</keyword>
<dbReference type="InterPro" id="IPR039595">
    <property type="entry name" value="TE2IP/Rap1"/>
</dbReference>
<dbReference type="Pfam" id="PF08914">
    <property type="entry name" value="Myb_Rap1"/>
    <property type="match status" value="1"/>
</dbReference>
<evidence type="ECO:0000259" key="14">
    <source>
        <dbReference type="Pfam" id="PF16589"/>
    </source>
</evidence>
<evidence type="ECO:0000256" key="11">
    <source>
        <dbReference type="SAM" id="MobiDB-lite"/>
    </source>
</evidence>
<evidence type="ECO:0000256" key="7">
    <source>
        <dbReference type="ARBA" id="ARBA00023163"/>
    </source>
</evidence>
<dbReference type="GO" id="GO:0031848">
    <property type="term" value="P:protection from non-homologous end joining at telomere"/>
    <property type="evidence" value="ECO:0007669"/>
    <property type="project" value="TreeGrafter"/>
</dbReference>
<dbReference type="GeneTree" id="ENSGT00390000005351"/>
<protein>
    <recommendedName>
        <fullName evidence="2 10">Telomeric repeat-binding factor 2-interacting protein 1</fullName>
        <shortName evidence="10">TERF2-interacting telomeric protein 1</shortName>
    </recommendedName>
    <alternativeName>
        <fullName evidence="9 10">Repressor/activator protein 1 homolog</fullName>
    </alternativeName>
</protein>
<evidence type="ECO:0000256" key="3">
    <source>
        <dbReference type="ARBA" id="ARBA00022454"/>
    </source>
</evidence>
<feature type="domain" description="TRF2-interacting telomeric protein/Rap1 C-terminal" evidence="13">
    <location>
        <begin position="606"/>
        <end position="679"/>
    </location>
</feature>
<evidence type="ECO:0000256" key="2">
    <source>
        <dbReference type="ARBA" id="ARBA00017805"/>
    </source>
</evidence>
<feature type="region of interest" description="Disordered" evidence="11">
    <location>
        <begin position="104"/>
        <end position="127"/>
    </location>
</feature>
<evidence type="ECO:0000256" key="4">
    <source>
        <dbReference type="ARBA" id="ARBA00022895"/>
    </source>
</evidence>
<dbReference type="InterPro" id="IPR015010">
    <property type="entry name" value="TERF2IP_Myb"/>
</dbReference>
<keyword evidence="5 10" id="KW-0805">Transcription regulation</keyword>
<feature type="compositionally biased region" description="Polar residues" evidence="11">
    <location>
        <begin position="486"/>
        <end position="510"/>
    </location>
</feature>
<name>A0A6P7MKD0_BETSP</name>
<dbReference type="AlphaFoldDB" id="A0A6P7MKD0"/>
<dbReference type="RefSeq" id="XP_029006894.1">
    <property type="nucleotide sequence ID" value="XM_029151061.3"/>
</dbReference>
<dbReference type="PANTHER" id="PTHR16466">
    <property type="entry name" value="TELOMERE REPEAT-BINDING FACTOR 2-INTERACTING PROTEIN 1"/>
    <property type="match status" value="1"/>
</dbReference>
<dbReference type="RefSeq" id="XP_029006891.1">
    <property type="nucleotide sequence ID" value="XM_029151058.2"/>
</dbReference>
<evidence type="ECO:0000313" key="17">
    <source>
        <dbReference type="RefSeq" id="XP_029006892.1"/>
    </source>
</evidence>
<evidence type="ECO:0000313" key="21">
    <source>
        <dbReference type="RefSeq" id="XP_029006896.1"/>
    </source>
</evidence>
<gene>
    <name evidence="16 17 18 19 20 21" type="primary">terf2ip</name>
</gene>
<dbReference type="RefSeq" id="XP_029006895.1">
    <property type="nucleotide sequence ID" value="XM_029151062.3"/>
</dbReference>
<evidence type="ECO:0000313" key="18">
    <source>
        <dbReference type="RefSeq" id="XP_029006893.1"/>
    </source>
</evidence>
<dbReference type="Gene3D" id="1.10.10.60">
    <property type="entry name" value="Homeodomain-like"/>
    <property type="match status" value="1"/>
</dbReference>
<evidence type="ECO:0000313" key="16">
    <source>
        <dbReference type="RefSeq" id="XP_029006891.1"/>
    </source>
</evidence>
<organism evidence="15 20">
    <name type="scientific">Betta splendens</name>
    <name type="common">Siamese fighting fish</name>
    <dbReference type="NCBI Taxonomy" id="158456"/>
    <lineage>
        <taxon>Eukaryota</taxon>
        <taxon>Metazoa</taxon>
        <taxon>Chordata</taxon>
        <taxon>Craniata</taxon>
        <taxon>Vertebrata</taxon>
        <taxon>Euteleostomi</taxon>
        <taxon>Actinopterygii</taxon>
        <taxon>Neopterygii</taxon>
        <taxon>Teleostei</taxon>
        <taxon>Neoteleostei</taxon>
        <taxon>Acanthomorphata</taxon>
        <taxon>Anabantaria</taxon>
        <taxon>Anabantiformes</taxon>
        <taxon>Anabantoidei</taxon>
        <taxon>Osphronemidae</taxon>
        <taxon>Betta</taxon>
    </lineage>
</organism>
<evidence type="ECO:0000256" key="8">
    <source>
        <dbReference type="ARBA" id="ARBA00023242"/>
    </source>
</evidence>
<dbReference type="RefSeq" id="XP_029006896.1">
    <property type="nucleotide sequence ID" value="XM_029151063.3"/>
</dbReference>
<dbReference type="Pfam" id="PF11626">
    <property type="entry name" value="Rap1_C"/>
    <property type="match status" value="1"/>
</dbReference>
<feature type="region of interest" description="Disordered" evidence="11">
    <location>
        <begin position="181"/>
        <end position="217"/>
    </location>
</feature>
<comment type="subunit">
    <text evidence="10">Homodimer.</text>
</comment>
<dbReference type="GO" id="GO:0070187">
    <property type="term" value="C:shelterin complex"/>
    <property type="evidence" value="ECO:0007669"/>
    <property type="project" value="TreeGrafter"/>
</dbReference>
<dbReference type="FunFam" id="1.10.10.60:FF:000246">
    <property type="entry name" value="Telomeric repeat-binding factor 2-interacting protein 1"/>
    <property type="match status" value="1"/>
</dbReference>
<proteinExistence type="inferred from homology"/>
<dbReference type="GeneID" id="114855694"/>
<accession>A0A6P7MKD0</accession>
<dbReference type="InterPro" id="IPR021661">
    <property type="entry name" value="Rap1_C"/>
</dbReference>
<sequence>MPSTQQDVVQSTISPVLFMTTDGEAMCFYLRPGPAKRRMQPLITAGGGLMCSVQQPGAILLLDPEDRGSVSETTAHWYVSTKYVYDCIEKEEQLNLEHYRLNPEVGPRHSPRLSNKDGSHGLSGGRVAYSPEEDAAILSYVSQRKTETGGNRLWQEMEKQHVTSHSWQSMKYRYRTQLAKIQSEPEKTKSAEEENKDKENLETFQKPSCEEDAVPPQLPEVKPSAENDLTQVMDQPILAKSVEAQTLNSSDVEVQHVNPKNDVPTAEDTEVVTTDLVTPATPQPEGSCLFAETDVHPISPDSIDASAVALHNEDSAQPLPHTPSIKRKVKQMVSSTMQELQRRVTRRQCELEALSSSEPYGKKLRSSSNSAEKSSSTLQTPKKTKTPVKSAHKEDPTVGEPLSKRARGESVTAAVESHQEESEEAAISETPQTDEESTSLPHKAEKKKEKRKLGILELATREFEDESESGEDEAPDLQITVERVTIQPTSTEPCLPSSDMTADASPTRSIAESEPSLQSNAHNAQAASSNHISKMDSTKPEAAVHVASRAHLFIFDNDSQEDDSQSLISDDTAAAAQAVGNENTAPSLTQAQLEEDVQQIKNLMNQTNQDLVSVTKALLKTSGDISAALKLLSDPPSFSGPLWNHNDDSLLLSGDPNARQQLQEKYGEENLAKRVMFLEVEG</sequence>
<evidence type="ECO:0000313" key="15">
    <source>
        <dbReference type="Proteomes" id="UP000515150"/>
    </source>
</evidence>
<reference evidence="16 17" key="1">
    <citation type="submission" date="2025-04" db="UniProtKB">
        <authorList>
            <consortium name="RefSeq"/>
        </authorList>
    </citation>
    <scope>IDENTIFICATION</scope>
</reference>
<evidence type="ECO:0000256" key="9">
    <source>
        <dbReference type="ARBA" id="ARBA00032471"/>
    </source>
</evidence>
<keyword evidence="3 10" id="KW-0158">Chromosome</keyword>
<dbReference type="GO" id="GO:0006355">
    <property type="term" value="P:regulation of DNA-templated transcription"/>
    <property type="evidence" value="ECO:0007669"/>
    <property type="project" value="UniProtKB-UniRule"/>
</dbReference>
<evidence type="ECO:0000256" key="5">
    <source>
        <dbReference type="ARBA" id="ARBA00023015"/>
    </source>
</evidence>
<dbReference type="PANTHER" id="PTHR16466:SF6">
    <property type="entry name" value="TELOMERIC REPEAT-BINDING FACTOR 2-INTERACTING PROTEIN 1"/>
    <property type="match status" value="1"/>
</dbReference>
<dbReference type="CTD" id="54386"/>
<keyword evidence="15" id="KW-1185">Reference proteome</keyword>
<evidence type="ECO:0000313" key="19">
    <source>
        <dbReference type="RefSeq" id="XP_029006894.1"/>
    </source>
</evidence>
<dbReference type="SUPFAM" id="SSF46689">
    <property type="entry name" value="Homeodomain-like"/>
    <property type="match status" value="1"/>
</dbReference>
<feature type="compositionally biased region" description="Acidic residues" evidence="11">
    <location>
        <begin position="421"/>
        <end position="437"/>
    </location>
</feature>